<sequence>MLFSHVYFRAYIDKNAPSTCETHCNLNGRLRFCEAVSIKKALEQDAQGLF</sequence>
<keyword evidence="2" id="KW-1185">Reference proteome</keyword>
<organism evidence="1 2">
    <name type="scientific">Flectobacillus rivi</name>
    <dbReference type="NCBI Taxonomy" id="2984209"/>
    <lineage>
        <taxon>Bacteria</taxon>
        <taxon>Pseudomonadati</taxon>
        <taxon>Bacteroidota</taxon>
        <taxon>Cytophagia</taxon>
        <taxon>Cytophagales</taxon>
        <taxon>Flectobacillaceae</taxon>
        <taxon>Flectobacillus</taxon>
    </lineage>
</organism>
<proteinExistence type="predicted"/>
<comment type="caution">
    <text evidence="1">The sequence shown here is derived from an EMBL/GenBank/DDBJ whole genome shotgun (WGS) entry which is preliminary data.</text>
</comment>
<dbReference type="EMBL" id="JASHIE010000001">
    <property type="protein sequence ID" value="MDI9873288.1"/>
    <property type="molecule type" value="Genomic_DNA"/>
</dbReference>
<evidence type="ECO:0000313" key="2">
    <source>
        <dbReference type="Proteomes" id="UP001225761"/>
    </source>
</evidence>
<reference evidence="1 2" key="1">
    <citation type="submission" date="2023-05" db="EMBL/GenBank/DDBJ databases">
        <title>Novel species of genus Flectobacillus isolated from stream in China.</title>
        <authorList>
            <person name="Lu H."/>
        </authorList>
    </citation>
    <scope>NUCLEOTIDE SEQUENCE [LARGE SCALE GENOMIC DNA]</scope>
    <source>
        <strain evidence="1 2">LFS242W</strain>
    </source>
</reference>
<dbReference type="Proteomes" id="UP001225761">
    <property type="component" value="Unassembled WGS sequence"/>
</dbReference>
<evidence type="ECO:0000313" key="1">
    <source>
        <dbReference type="EMBL" id="MDI9873288.1"/>
    </source>
</evidence>
<protein>
    <submittedName>
        <fullName evidence="1">Uncharacterized protein</fullName>
    </submittedName>
</protein>
<gene>
    <name evidence="1" type="ORF">QM481_02055</name>
</gene>
<dbReference type="RefSeq" id="WP_283380467.1">
    <property type="nucleotide sequence ID" value="NZ_JASHIE010000001.1"/>
</dbReference>
<name>A0ABT6YWM3_9BACT</name>
<accession>A0ABT6YWM3</accession>